<dbReference type="PANTHER" id="PTHR21064:SF6">
    <property type="entry name" value="AMINOGLYCOSIDE PHOSPHOTRANSFERASE DOMAIN-CONTAINING PROTEIN"/>
    <property type="match status" value="1"/>
</dbReference>
<dbReference type="Gene3D" id="3.30.200.20">
    <property type="entry name" value="Phosphorylase Kinase, domain 1"/>
    <property type="match status" value="1"/>
</dbReference>
<evidence type="ECO:0000313" key="4">
    <source>
        <dbReference type="Proteomes" id="UP000244224"/>
    </source>
</evidence>
<name>A0A2T6B1Z2_9RHOB</name>
<evidence type="ECO:0000256" key="1">
    <source>
        <dbReference type="ARBA" id="ARBA00038240"/>
    </source>
</evidence>
<accession>A0A2T6B1Z2</accession>
<dbReference type="AlphaFoldDB" id="A0A2T6B1Z2"/>
<dbReference type="EMBL" id="QBKP01000006">
    <property type="protein sequence ID" value="PTX50043.1"/>
    <property type="molecule type" value="Genomic_DNA"/>
</dbReference>
<proteinExistence type="inferred from homology"/>
<dbReference type="InterPro" id="IPR011009">
    <property type="entry name" value="Kinase-like_dom_sf"/>
</dbReference>
<dbReference type="SUPFAM" id="SSF56112">
    <property type="entry name" value="Protein kinase-like (PK-like)"/>
    <property type="match status" value="1"/>
</dbReference>
<keyword evidence="4" id="KW-1185">Reference proteome</keyword>
<comment type="caution">
    <text evidence="3">The sequence shown here is derived from an EMBL/GenBank/DDBJ whole genome shotgun (WGS) entry which is preliminary data.</text>
</comment>
<sequence length="320" mass="35594">MTDRVSEALALWGLQEADCVFVAGRENQVYRITTPAARYALRIKRPGYRDEVELRSELDWLNAMDRAGLSVPAPLPSRSGRLLERAGEGFADVVTWLPGTPLGKSRIPLELPDRPGTFRALGAEIARLHLACDAWQVPPGFRRCHWDFDGLLGDAPVWGRFWENPTLDDQTRAIFHAFRAVARQRLSAAAPEFGLIHADLVRENVLLDGPVVRMIDFDDGGYGFRQFDLATVLLKTLGEPDYPALKDALLAGYLARKSLDLGLIDLFIALRAATYVGWIVPRMQEPGGADRNTRFIDEARVLCSACLRDHNAFPVSADLT</sequence>
<reference evidence="3 4" key="1">
    <citation type="submission" date="2018-04" db="EMBL/GenBank/DDBJ databases">
        <title>Genomic Encyclopedia of Archaeal and Bacterial Type Strains, Phase II (KMG-II): from individual species to whole genera.</title>
        <authorList>
            <person name="Goeker M."/>
        </authorList>
    </citation>
    <scope>NUCLEOTIDE SEQUENCE [LARGE SCALE GENOMIC DNA]</scope>
    <source>
        <strain evidence="3 4">DSM 21823</strain>
    </source>
</reference>
<dbReference type="RefSeq" id="WP_108128962.1">
    <property type="nucleotide sequence ID" value="NZ_QBKP01000006.1"/>
</dbReference>
<feature type="domain" description="Aminoglycoside phosphotransferase" evidence="2">
    <location>
        <begin position="22"/>
        <end position="254"/>
    </location>
</feature>
<keyword evidence="3" id="KW-0418">Kinase</keyword>
<dbReference type="Pfam" id="PF01636">
    <property type="entry name" value="APH"/>
    <property type="match status" value="1"/>
</dbReference>
<keyword evidence="3" id="KW-0808">Transferase</keyword>
<dbReference type="InterPro" id="IPR002575">
    <property type="entry name" value="Aminoglycoside_PTrfase"/>
</dbReference>
<dbReference type="Proteomes" id="UP000244224">
    <property type="component" value="Unassembled WGS sequence"/>
</dbReference>
<dbReference type="Gene3D" id="3.90.1200.10">
    <property type="match status" value="1"/>
</dbReference>
<dbReference type="OrthoDB" id="241498at2"/>
<protein>
    <submittedName>
        <fullName evidence="3">Ser/Thr protein kinase RdoA (MazF antagonist)</fullName>
    </submittedName>
</protein>
<gene>
    <name evidence="3" type="ORF">C8N34_106225</name>
</gene>
<dbReference type="GO" id="GO:0019202">
    <property type="term" value="F:amino acid kinase activity"/>
    <property type="evidence" value="ECO:0007669"/>
    <property type="project" value="TreeGrafter"/>
</dbReference>
<dbReference type="InterPro" id="IPR050249">
    <property type="entry name" value="Pseudomonas-type_ThrB"/>
</dbReference>
<comment type="similarity">
    <text evidence="1">Belongs to the pseudomonas-type ThrB family.</text>
</comment>
<evidence type="ECO:0000259" key="2">
    <source>
        <dbReference type="Pfam" id="PF01636"/>
    </source>
</evidence>
<organism evidence="3 4">
    <name type="scientific">Gemmobacter caeni</name>
    <dbReference type="NCBI Taxonomy" id="589035"/>
    <lineage>
        <taxon>Bacteria</taxon>
        <taxon>Pseudomonadati</taxon>
        <taxon>Pseudomonadota</taxon>
        <taxon>Alphaproteobacteria</taxon>
        <taxon>Rhodobacterales</taxon>
        <taxon>Paracoccaceae</taxon>
        <taxon>Gemmobacter</taxon>
    </lineage>
</organism>
<evidence type="ECO:0000313" key="3">
    <source>
        <dbReference type="EMBL" id="PTX50043.1"/>
    </source>
</evidence>
<dbReference type="PANTHER" id="PTHR21064">
    <property type="entry name" value="AMINOGLYCOSIDE PHOSPHOTRANSFERASE DOMAIN-CONTAINING PROTEIN-RELATED"/>
    <property type="match status" value="1"/>
</dbReference>